<accession>A0AC60QDE5</accession>
<dbReference type="Proteomes" id="UP000805193">
    <property type="component" value="Unassembled WGS sequence"/>
</dbReference>
<name>A0AC60QDE5_IXOPE</name>
<organism evidence="1 2">
    <name type="scientific">Ixodes persulcatus</name>
    <name type="common">Taiga tick</name>
    <dbReference type="NCBI Taxonomy" id="34615"/>
    <lineage>
        <taxon>Eukaryota</taxon>
        <taxon>Metazoa</taxon>
        <taxon>Ecdysozoa</taxon>
        <taxon>Arthropoda</taxon>
        <taxon>Chelicerata</taxon>
        <taxon>Arachnida</taxon>
        <taxon>Acari</taxon>
        <taxon>Parasitiformes</taxon>
        <taxon>Ixodida</taxon>
        <taxon>Ixodoidea</taxon>
        <taxon>Ixodidae</taxon>
        <taxon>Ixodinae</taxon>
        <taxon>Ixodes</taxon>
    </lineage>
</organism>
<reference evidence="1 2" key="1">
    <citation type="journal article" date="2020" name="Cell">
        <title>Large-Scale Comparative Analyses of Tick Genomes Elucidate Their Genetic Diversity and Vector Capacities.</title>
        <authorList>
            <consortium name="Tick Genome and Microbiome Consortium (TIGMIC)"/>
            <person name="Jia N."/>
            <person name="Wang J."/>
            <person name="Shi W."/>
            <person name="Du L."/>
            <person name="Sun Y."/>
            <person name="Zhan W."/>
            <person name="Jiang J.F."/>
            <person name="Wang Q."/>
            <person name="Zhang B."/>
            <person name="Ji P."/>
            <person name="Bell-Sakyi L."/>
            <person name="Cui X.M."/>
            <person name="Yuan T.T."/>
            <person name="Jiang B.G."/>
            <person name="Yang W.F."/>
            <person name="Lam T.T."/>
            <person name="Chang Q.C."/>
            <person name="Ding S.J."/>
            <person name="Wang X.J."/>
            <person name="Zhu J.G."/>
            <person name="Ruan X.D."/>
            <person name="Zhao L."/>
            <person name="Wei J.T."/>
            <person name="Ye R.Z."/>
            <person name="Que T.C."/>
            <person name="Du C.H."/>
            <person name="Zhou Y.H."/>
            <person name="Cheng J.X."/>
            <person name="Dai P.F."/>
            <person name="Guo W.B."/>
            <person name="Han X.H."/>
            <person name="Huang E.J."/>
            <person name="Li L.F."/>
            <person name="Wei W."/>
            <person name="Gao Y.C."/>
            <person name="Liu J.Z."/>
            <person name="Shao H.Z."/>
            <person name="Wang X."/>
            <person name="Wang C.C."/>
            <person name="Yang T.C."/>
            <person name="Huo Q.B."/>
            <person name="Li W."/>
            <person name="Chen H.Y."/>
            <person name="Chen S.E."/>
            <person name="Zhou L.G."/>
            <person name="Ni X.B."/>
            <person name="Tian J.H."/>
            <person name="Sheng Y."/>
            <person name="Liu T."/>
            <person name="Pan Y.S."/>
            <person name="Xia L.Y."/>
            <person name="Li J."/>
            <person name="Zhao F."/>
            <person name="Cao W.C."/>
        </authorList>
    </citation>
    <scope>NUCLEOTIDE SEQUENCE [LARGE SCALE GENOMIC DNA]</scope>
    <source>
        <strain evidence="1">Iper-2018</strain>
    </source>
</reference>
<comment type="caution">
    <text evidence="1">The sequence shown here is derived from an EMBL/GenBank/DDBJ whole genome shotgun (WGS) entry which is preliminary data.</text>
</comment>
<gene>
    <name evidence="1" type="ORF">HPB47_021160</name>
</gene>
<sequence>MVRKAFICSVIGCPNSRRRGKEVLGADVKYFAFPKNESLRQQWIAAVRRDDSPLKEDARLHSARLCSEHFSDDCFDLSAQLRARFGFSRRSAKSKLKPDAVPSIFEHNKECRRNLESERRQEVESHSDLSL</sequence>
<dbReference type="EMBL" id="JABSTQ010009177">
    <property type="protein sequence ID" value="KAG0432097.1"/>
    <property type="molecule type" value="Genomic_DNA"/>
</dbReference>
<keyword evidence="2" id="KW-1185">Reference proteome</keyword>
<protein>
    <submittedName>
        <fullName evidence="1">Uncharacterized protein</fullName>
    </submittedName>
</protein>
<evidence type="ECO:0000313" key="1">
    <source>
        <dbReference type="EMBL" id="KAG0432097.1"/>
    </source>
</evidence>
<proteinExistence type="predicted"/>
<evidence type="ECO:0000313" key="2">
    <source>
        <dbReference type="Proteomes" id="UP000805193"/>
    </source>
</evidence>